<evidence type="ECO:0000256" key="2">
    <source>
        <dbReference type="ARBA" id="ARBA00022737"/>
    </source>
</evidence>
<dbReference type="Pfam" id="PF00400">
    <property type="entry name" value="WD40"/>
    <property type="match status" value="6"/>
</dbReference>
<keyword evidence="2" id="KW-0677">Repeat</keyword>
<evidence type="ECO:0000313" key="5">
    <source>
        <dbReference type="EMBL" id="VDI36536.1"/>
    </source>
</evidence>
<evidence type="ECO:0000256" key="1">
    <source>
        <dbReference type="ARBA" id="ARBA00022574"/>
    </source>
</evidence>
<keyword evidence="6" id="KW-1185">Reference proteome</keyword>
<evidence type="ECO:0000256" key="4">
    <source>
        <dbReference type="SAM" id="MobiDB-lite"/>
    </source>
</evidence>
<comment type="caution">
    <text evidence="5">The sequence shown here is derived from an EMBL/GenBank/DDBJ whole genome shotgun (WGS) entry which is preliminary data.</text>
</comment>
<dbReference type="SMART" id="SM00320">
    <property type="entry name" value="WD40"/>
    <property type="match status" value="11"/>
</dbReference>
<sequence length="889" mass="101473">MQLEYAEKEDSYLRSKEVEFLLPAKITSPPHRDPILRMTSNTDGSFLACSQDGTVTFWGMSGNELKWKRKKEIVNTETMSRTKPKWITDFVIMPEYNKFIVGTGDREIQFFELSSFDPYCQVSSLESVPLQLDYCATNTDECIIVFGDSQGCINILVIKNPGESLRLWKKEKRHQGFIPSISLDQIIEKHRAMFIRWQVHKDWVQQLKYYHDIKMIISCSNDRDTALVKGCIMGSSHRSQEIAEYQQSMIRQQNAGKKDSKDPQDKAKLRQMLAVPKPRQSSDQAVFQVYKGVKCFDFCKDKNIIVTGGMDRIVRLWNPYVNLKPTAMLRGHNAPIFYLMIAKEENRIFSISTDRCIKIWDIQDHNCLMTVRGKGSCYQRRYPSLPLLNYLEIVGNSNRQYVLVTVTTEVIKIWDFETGTAIFEYGEAHGDSAITCMTFDNTERRLITGARDGVLNIWNYNNGHCLRKLQKSKGNDEICDVVYVEMNKNRYIISVGWDKRINIYSDSQTDSNIHQVQHPNIVWADDLKNGHKEDILSIAQCQPNLLATAGYDGEIVVWNMVSGHIFCKLHGKSSVSKLVFMSERAYNKGAASLISNGPDGHILFWKVFEGGSLLADFPGTSTEGALISTMTINEANTMLCVADNLGFVFVYNVDGYALSGYEEEPPELVNTWRGHVDSISCIELVEKNKVIMTASIDCTVRLWNYEGNYIGTFGQPEQWDLYNTSTFCHPMVPYDVLIDPMSLPSHPVLKEGSKTDDLLEEIKKKEDETAKIQPAYTSYAKPQINIDDETIARDIKDLNGILKDTGLDEEQAKNYHGKWLRHEKTKIKKIDKGGPSDYQTLKWFKIVDPPNPDFPKVKFDKDDPFGSGMDPEMMTNSLKSFTNKQQAVS</sequence>
<dbReference type="SUPFAM" id="SSF50978">
    <property type="entry name" value="WD40 repeat-like"/>
    <property type="match status" value="2"/>
</dbReference>
<evidence type="ECO:0000313" key="6">
    <source>
        <dbReference type="Proteomes" id="UP000596742"/>
    </source>
</evidence>
<dbReference type="InterPro" id="IPR036322">
    <property type="entry name" value="WD40_repeat_dom_sf"/>
</dbReference>
<dbReference type="Proteomes" id="UP000596742">
    <property type="component" value="Unassembled WGS sequence"/>
</dbReference>
<dbReference type="AlphaFoldDB" id="A0A8B6EKP4"/>
<feature type="repeat" description="WD" evidence="3">
    <location>
        <begin position="293"/>
        <end position="318"/>
    </location>
</feature>
<keyword evidence="1 3" id="KW-0853">WD repeat</keyword>
<feature type="repeat" description="WD" evidence="3">
    <location>
        <begin position="672"/>
        <end position="706"/>
    </location>
</feature>
<gene>
    <name evidence="5" type="ORF">MGAL_10B052863</name>
</gene>
<protein>
    <submittedName>
        <fullName evidence="5">Uncharacterized protein</fullName>
    </submittedName>
</protein>
<dbReference type="PROSITE" id="PS00678">
    <property type="entry name" value="WD_REPEATS_1"/>
    <property type="match status" value="2"/>
</dbReference>
<accession>A0A8B6EKP4</accession>
<organism evidence="5 6">
    <name type="scientific">Mytilus galloprovincialis</name>
    <name type="common">Mediterranean mussel</name>
    <dbReference type="NCBI Taxonomy" id="29158"/>
    <lineage>
        <taxon>Eukaryota</taxon>
        <taxon>Metazoa</taxon>
        <taxon>Spiralia</taxon>
        <taxon>Lophotrochozoa</taxon>
        <taxon>Mollusca</taxon>
        <taxon>Bivalvia</taxon>
        <taxon>Autobranchia</taxon>
        <taxon>Pteriomorphia</taxon>
        <taxon>Mytilida</taxon>
        <taxon>Mytiloidea</taxon>
        <taxon>Mytilidae</taxon>
        <taxon>Mytilinae</taxon>
        <taxon>Mytilus</taxon>
    </lineage>
</organism>
<feature type="compositionally biased region" description="Polar residues" evidence="4">
    <location>
        <begin position="874"/>
        <end position="889"/>
    </location>
</feature>
<dbReference type="Gene3D" id="2.130.10.10">
    <property type="entry name" value="YVTN repeat-like/Quinoprotein amine dehydrogenase"/>
    <property type="match status" value="4"/>
</dbReference>
<dbReference type="OrthoDB" id="75172at2759"/>
<feature type="repeat" description="WD" evidence="3">
    <location>
        <begin position="427"/>
        <end position="468"/>
    </location>
</feature>
<dbReference type="PANTHER" id="PTHR44324">
    <property type="entry name" value="WD40 REPEAT DOMAIN 95"/>
    <property type="match status" value="1"/>
</dbReference>
<dbReference type="InterPro" id="IPR051242">
    <property type="entry name" value="WD-EF-hand_domain"/>
</dbReference>
<dbReference type="InterPro" id="IPR001680">
    <property type="entry name" value="WD40_rpt"/>
</dbReference>
<dbReference type="PROSITE" id="PS50294">
    <property type="entry name" value="WD_REPEATS_REGION"/>
    <property type="match status" value="2"/>
</dbReference>
<reference evidence="5" key="1">
    <citation type="submission" date="2018-11" db="EMBL/GenBank/DDBJ databases">
        <authorList>
            <person name="Alioto T."/>
            <person name="Alioto T."/>
        </authorList>
    </citation>
    <scope>NUCLEOTIDE SEQUENCE</scope>
</reference>
<dbReference type="PANTHER" id="PTHR44324:SF4">
    <property type="entry name" value="WD40 REPEAT DOMAIN 95"/>
    <property type="match status" value="1"/>
</dbReference>
<dbReference type="InterPro" id="IPR019775">
    <property type="entry name" value="WD40_repeat_CS"/>
</dbReference>
<proteinExistence type="predicted"/>
<evidence type="ECO:0000256" key="3">
    <source>
        <dbReference type="PROSITE-ProRule" id="PRU00221"/>
    </source>
</evidence>
<feature type="repeat" description="WD" evidence="3">
    <location>
        <begin position="528"/>
        <end position="560"/>
    </location>
</feature>
<dbReference type="EMBL" id="UYJE01005350">
    <property type="protein sequence ID" value="VDI36536.1"/>
    <property type="molecule type" value="Genomic_DNA"/>
</dbReference>
<feature type="repeat" description="WD" evidence="3">
    <location>
        <begin position="329"/>
        <end position="370"/>
    </location>
</feature>
<name>A0A8B6EKP4_MYTGA</name>
<dbReference type="InterPro" id="IPR015943">
    <property type="entry name" value="WD40/YVTN_repeat-like_dom_sf"/>
</dbReference>
<feature type="region of interest" description="Disordered" evidence="4">
    <location>
        <begin position="854"/>
        <end position="889"/>
    </location>
</feature>
<feature type="compositionally biased region" description="Basic and acidic residues" evidence="4">
    <location>
        <begin position="855"/>
        <end position="864"/>
    </location>
</feature>
<dbReference type="PROSITE" id="PS50082">
    <property type="entry name" value="WD_REPEATS_2"/>
    <property type="match status" value="5"/>
</dbReference>